<dbReference type="AlphaFoldDB" id="A0A5N6NZC6"/>
<evidence type="ECO:0008006" key="3">
    <source>
        <dbReference type="Google" id="ProtNLM"/>
    </source>
</evidence>
<name>A0A5N6NZC6_9ASTR</name>
<reference evidence="1 2" key="1">
    <citation type="submission" date="2019-05" db="EMBL/GenBank/DDBJ databases">
        <title>Mikania micrantha, genome provides insights into the molecular mechanism of rapid growth.</title>
        <authorList>
            <person name="Liu B."/>
        </authorList>
    </citation>
    <scope>NUCLEOTIDE SEQUENCE [LARGE SCALE GENOMIC DNA]</scope>
    <source>
        <strain evidence="1">NLD-2019</strain>
        <tissue evidence="1">Leaf</tissue>
    </source>
</reference>
<evidence type="ECO:0000313" key="1">
    <source>
        <dbReference type="EMBL" id="KAD5508615.1"/>
    </source>
</evidence>
<keyword evidence="2" id="KW-1185">Reference proteome</keyword>
<organism evidence="1 2">
    <name type="scientific">Mikania micrantha</name>
    <name type="common">bitter vine</name>
    <dbReference type="NCBI Taxonomy" id="192012"/>
    <lineage>
        <taxon>Eukaryota</taxon>
        <taxon>Viridiplantae</taxon>
        <taxon>Streptophyta</taxon>
        <taxon>Embryophyta</taxon>
        <taxon>Tracheophyta</taxon>
        <taxon>Spermatophyta</taxon>
        <taxon>Magnoliopsida</taxon>
        <taxon>eudicotyledons</taxon>
        <taxon>Gunneridae</taxon>
        <taxon>Pentapetalae</taxon>
        <taxon>asterids</taxon>
        <taxon>campanulids</taxon>
        <taxon>Asterales</taxon>
        <taxon>Asteraceae</taxon>
        <taxon>Asteroideae</taxon>
        <taxon>Heliantheae alliance</taxon>
        <taxon>Eupatorieae</taxon>
        <taxon>Mikania</taxon>
    </lineage>
</organism>
<dbReference type="EMBL" id="SZYD01000008">
    <property type="protein sequence ID" value="KAD5508615.1"/>
    <property type="molecule type" value="Genomic_DNA"/>
</dbReference>
<accession>A0A5N6NZC6</accession>
<evidence type="ECO:0000313" key="2">
    <source>
        <dbReference type="Proteomes" id="UP000326396"/>
    </source>
</evidence>
<comment type="caution">
    <text evidence="1">The sequence shown here is derived from an EMBL/GenBank/DDBJ whole genome shotgun (WGS) entry which is preliminary data.</text>
</comment>
<gene>
    <name evidence="1" type="ORF">E3N88_16318</name>
</gene>
<sequence>MNSGNGNTLVQFLLCFDTSLDHQCYKERVVEHKSKTTTVSFRTPLEIKKHTAEIFLEMQKKCKKNYQGYKNVEKIPNEFVIRKWTKNLLPKNLFSIDKLLEGIRNKGSRSKKRRVVGRHETGTIKSKKAFRKCRTSQELVCHDTGNCSMNDEACHSDQA</sequence>
<protein>
    <recommendedName>
        <fullName evidence="3">Protein FAR1-RELATED SEQUENCE</fullName>
    </recommendedName>
</protein>
<dbReference type="OrthoDB" id="1749079at2759"/>
<proteinExistence type="predicted"/>
<dbReference type="Proteomes" id="UP000326396">
    <property type="component" value="Linkage Group LG16"/>
</dbReference>